<keyword evidence="5 6" id="KW-0472">Membrane</keyword>
<evidence type="ECO:0000256" key="3">
    <source>
        <dbReference type="ARBA" id="ARBA00022692"/>
    </source>
</evidence>
<accession>H6SKP1</accession>
<keyword evidence="4 6" id="KW-1133">Transmembrane helix</keyword>
<dbReference type="eggNOG" id="COG0398">
    <property type="taxonomic scope" value="Bacteria"/>
</dbReference>
<organism evidence="9 10">
    <name type="scientific">Pararhodospirillum photometricum DSM 122</name>
    <dbReference type="NCBI Taxonomy" id="1150469"/>
    <lineage>
        <taxon>Bacteria</taxon>
        <taxon>Pseudomonadati</taxon>
        <taxon>Pseudomonadota</taxon>
        <taxon>Alphaproteobacteria</taxon>
        <taxon>Rhodospirillales</taxon>
        <taxon>Rhodospirillaceae</taxon>
        <taxon>Pararhodospirillum</taxon>
    </lineage>
</organism>
<feature type="domain" description="VTT" evidence="8">
    <location>
        <begin position="96"/>
        <end position="213"/>
    </location>
</feature>
<dbReference type="PANTHER" id="PTHR12677:SF59">
    <property type="entry name" value="GOLGI APPARATUS MEMBRANE PROTEIN TVP38-RELATED"/>
    <property type="match status" value="1"/>
</dbReference>
<feature type="region of interest" description="Disordered" evidence="7">
    <location>
        <begin position="1"/>
        <end position="28"/>
    </location>
</feature>
<feature type="transmembrane region" description="Helical" evidence="6">
    <location>
        <begin position="35"/>
        <end position="57"/>
    </location>
</feature>
<dbReference type="PATRIC" id="fig|1150469.3.peg.2167"/>
<evidence type="ECO:0000256" key="5">
    <source>
        <dbReference type="ARBA" id="ARBA00023136"/>
    </source>
</evidence>
<evidence type="ECO:0000313" key="9">
    <source>
        <dbReference type="EMBL" id="CCG08556.1"/>
    </source>
</evidence>
<dbReference type="GO" id="GO:0005886">
    <property type="term" value="C:plasma membrane"/>
    <property type="evidence" value="ECO:0007669"/>
    <property type="project" value="UniProtKB-SubCell"/>
</dbReference>
<proteinExistence type="inferred from homology"/>
<protein>
    <recommendedName>
        <fullName evidence="6">TVP38/TMEM64 family membrane protein</fullName>
    </recommendedName>
</protein>
<evidence type="ECO:0000259" key="8">
    <source>
        <dbReference type="Pfam" id="PF09335"/>
    </source>
</evidence>
<dbReference type="InterPro" id="IPR032816">
    <property type="entry name" value="VTT_dom"/>
</dbReference>
<dbReference type="HOGENOM" id="CLU_1061204_0_0_5"/>
<dbReference type="STRING" id="1150469.RSPPHO_01930"/>
<keyword evidence="2 6" id="KW-1003">Cell membrane</keyword>
<feature type="transmembrane region" description="Helical" evidence="6">
    <location>
        <begin position="111"/>
        <end position="137"/>
    </location>
</feature>
<name>H6SKP1_PARPM</name>
<gene>
    <name evidence="9" type="ORF">RSPPHO_01930</name>
</gene>
<feature type="transmembrane region" description="Helical" evidence="6">
    <location>
        <begin position="194"/>
        <end position="216"/>
    </location>
</feature>
<feature type="transmembrane region" description="Helical" evidence="6">
    <location>
        <begin position="228"/>
        <end position="247"/>
    </location>
</feature>
<keyword evidence="3 6" id="KW-0812">Transmembrane</keyword>
<evidence type="ECO:0000256" key="2">
    <source>
        <dbReference type="ARBA" id="ARBA00022475"/>
    </source>
</evidence>
<dbReference type="InterPro" id="IPR015414">
    <property type="entry name" value="TMEM64"/>
</dbReference>
<evidence type="ECO:0000313" key="10">
    <source>
        <dbReference type="Proteomes" id="UP000033220"/>
    </source>
</evidence>
<feature type="compositionally biased region" description="Pro residues" evidence="7">
    <location>
        <begin position="1"/>
        <end position="13"/>
    </location>
</feature>
<evidence type="ECO:0000256" key="6">
    <source>
        <dbReference type="RuleBase" id="RU366058"/>
    </source>
</evidence>
<dbReference type="EMBL" id="HE663493">
    <property type="protein sequence ID" value="CCG08556.1"/>
    <property type="molecule type" value="Genomic_DNA"/>
</dbReference>
<reference evidence="9 10" key="1">
    <citation type="submission" date="2012-02" db="EMBL/GenBank/DDBJ databases">
        <title>Shotgun genome sequence of Phaeospirillum photometricum DSM 122.</title>
        <authorList>
            <person name="Duquesne K."/>
            <person name="Sturgis J."/>
        </authorList>
    </citation>
    <scope>NUCLEOTIDE SEQUENCE [LARGE SCALE GENOMIC DNA]</scope>
    <source>
        <strain evidence="10">DSM122</strain>
    </source>
</reference>
<evidence type="ECO:0000256" key="7">
    <source>
        <dbReference type="SAM" id="MobiDB-lite"/>
    </source>
</evidence>
<keyword evidence="10" id="KW-1185">Reference proteome</keyword>
<feature type="transmembrane region" description="Helical" evidence="6">
    <location>
        <begin position="77"/>
        <end position="104"/>
    </location>
</feature>
<evidence type="ECO:0000256" key="4">
    <source>
        <dbReference type="ARBA" id="ARBA00022989"/>
    </source>
</evidence>
<comment type="similarity">
    <text evidence="6">Belongs to the TVP38/TMEM64 family.</text>
</comment>
<dbReference type="PANTHER" id="PTHR12677">
    <property type="entry name" value="GOLGI APPARATUS MEMBRANE PROTEIN TVP38-RELATED"/>
    <property type="match status" value="1"/>
</dbReference>
<comment type="subcellular location">
    <subcellularLocation>
        <location evidence="1 6">Cell membrane</location>
        <topology evidence="1 6">Multi-pass membrane protein</topology>
    </subcellularLocation>
</comment>
<dbReference type="Pfam" id="PF09335">
    <property type="entry name" value="VTT_dom"/>
    <property type="match status" value="1"/>
</dbReference>
<evidence type="ECO:0000256" key="1">
    <source>
        <dbReference type="ARBA" id="ARBA00004651"/>
    </source>
</evidence>
<dbReference type="Proteomes" id="UP000033220">
    <property type="component" value="Chromosome DSM 122"/>
</dbReference>
<sequence>MGAPPLPAPGPPLRPRRRGSAPQRLKGSGHPMMQALRIALAATVLLLALGGALYQAGGGLDPTALAVWAQSLAQTSGHAWVLLLLAQVLIAAAGILPASLLCLLSGTLFGFWAGFGLSSVGTFLGAFLSFALTRSFLRPALVARLERLRRFRRVDTAFAAGGWRLVCLARLSPVMPFALTSLSLGLSSVRFREYALGTLACLPAMAGYVAAGTLLTEGLGAWQDQQETLGWLSAGVGAVATVGLVAYGGHLLARALRGAEAS</sequence>
<dbReference type="KEGG" id="rpm:RSPPHO_01930"/>
<dbReference type="AlphaFoldDB" id="H6SKP1"/>